<gene>
    <name evidence="1" type="ORF">RGCCGE502_17865</name>
</gene>
<reference evidence="1 2" key="1">
    <citation type="journal article" date="2012" name="J. Bacteriol.">
        <title>Genome sequence of Rhizobium grahamii CCGE502, a broad-host-range symbiont with low nodulation competitiveness in Phaseolus vulgaris.</title>
        <authorList>
            <person name="Althabegoiti M.J."/>
            <person name="Lozano L."/>
            <person name="Torres-Tejerizo G."/>
            <person name="Ormeno-Orrillo E."/>
            <person name="Rogel M.A."/>
            <person name="Gonzalez V."/>
            <person name="Martinez-Romero E."/>
        </authorList>
    </citation>
    <scope>NUCLEOTIDE SEQUENCE [LARGE SCALE GENOMIC DNA]</scope>
    <source>
        <strain evidence="1 2">CCGE 502</strain>
    </source>
</reference>
<dbReference type="EMBL" id="AEYE02000021">
    <property type="protein sequence ID" value="EPE96825.1"/>
    <property type="molecule type" value="Genomic_DNA"/>
</dbReference>
<dbReference type="eggNOG" id="COG3467">
    <property type="taxonomic scope" value="Bacteria"/>
</dbReference>
<dbReference type="Pfam" id="PF12900">
    <property type="entry name" value="Pyridox_ox_2"/>
    <property type="match status" value="1"/>
</dbReference>
<protein>
    <recommendedName>
        <fullName evidence="3">Flavin-nucleotide-binding protein</fullName>
    </recommendedName>
</protein>
<sequence length="153" mass="17791">MPMAIRNMTHGECLEMLKASHYGHLACCHNSQPYVVPVYFAFEASIAYSFSMPGRKVEWMRENPKVCLQVEERQLKGSWRSVVLHGEFQELPDNDAWHEERLHAWSLLQKHIDWWEIGSLKPDVVPPAHTSPHLFFGIHKREVTGRSAMQIDQ</sequence>
<dbReference type="STRING" id="990285.RGCCGE502_17865"/>
<evidence type="ECO:0008006" key="3">
    <source>
        <dbReference type="Google" id="ProtNLM"/>
    </source>
</evidence>
<evidence type="ECO:0000313" key="2">
    <source>
        <dbReference type="Proteomes" id="UP000014411"/>
    </source>
</evidence>
<dbReference type="AlphaFoldDB" id="S3HFG6"/>
<dbReference type="HOGENOM" id="CLU_067890_3_0_5"/>
<accession>S3HFG6</accession>
<dbReference type="RefSeq" id="WP_016555558.1">
    <property type="nucleotide sequence ID" value="NZ_AEYE02000021.1"/>
</dbReference>
<name>S3HFG6_9HYPH</name>
<dbReference type="SUPFAM" id="SSF50475">
    <property type="entry name" value="FMN-binding split barrel"/>
    <property type="match status" value="1"/>
</dbReference>
<proteinExistence type="predicted"/>
<organism evidence="1 2">
    <name type="scientific">Rhizobium grahamii CCGE 502</name>
    <dbReference type="NCBI Taxonomy" id="990285"/>
    <lineage>
        <taxon>Bacteria</taxon>
        <taxon>Pseudomonadati</taxon>
        <taxon>Pseudomonadota</taxon>
        <taxon>Alphaproteobacteria</taxon>
        <taxon>Hyphomicrobiales</taxon>
        <taxon>Rhizobiaceae</taxon>
        <taxon>Rhizobium/Agrobacterium group</taxon>
        <taxon>Rhizobium</taxon>
    </lineage>
</organism>
<dbReference type="Gene3D" id="2.30.110.10">
    <property type="entry name" value="Electron Transport, Fmn-binding Protein, Chain A"/>
    <property type="match status" value="1"/>
</dbReference>
<comment type="caution">
    <text evidence="1">The sequence shown here is derived from an EMBL/GenBank/DDBJ whole genome shotgun (WGS) entry which is preliminary data.</text>
</comment>
<dbReference type="InterPro" id="IPR012349">
    <property type="entry name" value="Split_barrel_FMN-bd"/>
</dbReference>
<keyword evidence="2" id="KW-1185">Reference proteome</keyword>
<evidence type="ECO:0000313" key="1">
    <source>
        <dbReference type="EMBL" id="EPE96825.1"/>
    </source>
</evidence>
<dbReference type="InterPro" id="IPR024747">
    <property type="entry name" value="Pyridox_Oxase-rel"/>
</dbReference>
<dbReference type="Proteomes" id="UP000014411">
    <property type="component" value="Unassembled WGS sequence"/>
</dbReference>